<evidence type="ECO:0000313" key="7">
    <source>
        <dbReference type="Proteomes" id="UP000683246"/>
    </source>
</evidence>
<keyword evidence="2 4" id="KW-0238">DNA-binding</keyword>
<dbReference type="SUPFAM" id="SSF46689">
    <property type="entry name" value="Homeodomain-like"/>
    <property type="match status" value="1"/>
</dbReference>
<dbReference type="Pfam" id="PF00440">
    <property type="entry name" value="TetR_N"/>
    <property type="match status" value="1"/>
</dbReference>
<dbReference type="PANTHER" id="PTHR47506">
    <property type="entry name" value="TRANSCRIPTIONAL REGULATORY PROTEIN"/>
    <property type="match status" value="1"/>
</dbReference>
<keyword evidence="7" id="KW-1185">Reference proteome</keyword>
<keyword evidence="1" id="KW-0805">Transcription regulation</keyword>
<protein>
    <submittedName>
        <fullName evidence="6">TetR/AcrR family transcriptional regulator</fullName>
    </submittedName>
</protein>
<dbReference type="AlphaFoldDB" id="A0A8J8SHI1"/>
<gene>
    <name evidence="6" type="ORF">HZI73_14710</name>
</gene>
<organism evidence="6 7">
    <name type="scientific">Vallitalea pronyensis</name>
    <dbReference type="NCBI Taxonomy" id="1348613"/>
    <lineage>
        <taxon>Bacteria</taxon>
        <taxon>Bacillati</taxon>
        <taxon>Bacillota</taxon>
        <taxon>Clostridia</taxon>
        <taxon>Lachnospirales</taxon>
        <taxon>Vallitaleaceae</taxon>
        <taxon>Vallitalea</taxon>
    </lineage>
</organism>
<keyword evidence="3" id="KW-0804">Transcription</keyword>
<feature type="domain" description="HTH tetR-type" evidence="5">
    <location>
        <begin position="2"/>
        <end position="62"/>
    </location>
</feature>
<dbReference type="RefSeq" id="WP_212694143.1">
    <property type="nucleotide sequence ID" value="NZ_CP058649.1"/>
</dbReference>
<sequence length="206" mass="23942">MTEKKKNILEIAKSLFLSKGIMNTSMSDIGHVIGLNRRSIYRLFETKEDIAYQIATGILEEWNAENKREYDLLEGNALEKLESFLYRMIDDMHEQILEMRFLTEFDFYFRDASNSLLDVETQNRRDYENIVMNANTYIYNLLKQGIDDGSINLDMSIALMEATISNILWSFGQSISIRGNTIEKETGIKPITIIKNQVKLYIKALQ</sequence>
<accession>A0A8J8SHI1</accession>
<dbReference type="Gene3D" id="1.10.10.60">
    <property type="entry name" value="Homeodomain-like"/>
    <property type="match status" value="1"/>
</dbReference>
<dbReference type="PANTHER" id="PTHR47506:SF6">
    <property type="entry name" value="HTH-TYPE TRANSCRIPTIONAL REPRESSOR NEMR"/>
    <property type="match status" value="1"/>
</dbReference>
<evidence type="ECO:0000313" key="6">
    <source>
        <dbReference type="EMBL" id="QUI23459.1"/>
    </source>
</evidence>
<dbReference type="InterPro" id="IPR009057">
    <property type="entry name" value="Homeodomain-like_sf"/>
</dbReference>
<dbReference type="PRINTS" id="PR00455">
    <property type="entry name" value="HTHTETR"/>
</dbReference>
<proteinExistence type="predicted"/>
<evidence type="ECO:0000256" key="4">
    <source>
        <dbReference type="PROSITE-ProRule" id="PRU00335"/>
    </source>
</evidence>
<evidence type="ECO:0000256" key="1">
    <source>
        <dbReference type="ARBA" id="ARBA00023015"/>
    </source>
</evidence>
<dbReference type="GO" id="GO:0003677">
    <property type="term" value="F:DNA binding"/>
    <property type="evidence" value="ECO:0007669"/>
    <property type="project" value="UniProtKB-UniRule"/>
</dbReference>
<dbReference type="PROSITE" id="PS50977">
    <property type="entry name" value="HTH_TETR_2"/>
    <property type="match status" value="1"/>
</dbReference>
<reference evidence="6" key="1">
    <citation type="submission" date="2020-07" db="EMBL/GenBank/DDBJ databases">
        <title>Vallitalea pronyensis genome.</title>
        <authorList>
            <person name="Postec A."/>
        </authorList>
    </citation>
    <scope>NUCLEOTIDE SEQUENCE</scope>
    <source>
        <strain evidence="6">FatNI3</strain>
    </source>
</reference>
<name>A0A8J8SHI1_9FIRM</name>
<feature type="DNA-binding region" description="H-T-H motif" evidence="4">
    <location>
        <begin position="25"/>
        <end position="44"/>
    </location>
</feature>
<evidence type="ECO:0000256" key="2">
    <source>
        <dbReference type="ARBA" id="ARBA00023125"/>
    </source>
</evidence>
<dbReference type="EMBL" id="CP058649">
    <property type="protein sequence ID" value="QUI23459.1"/>
    <property type="molecule type" value="Genomic_DNA"/>
</dbReference>
<dbReference type="KEGG" id="vpy:HZI73_14710"/>
<evidence type="ECO:0000259" key="5">
    <source>
        <dbReference type="PROSITE" id="PS50977"/>
    </source>
</evidence>
<dbReference type="Proteomes" id="UP000683246">
    <property type="component" value="Chromosome"/>
</dbReference>
<evidence type="ECO:0000256" key="3">
    <source>
        <dbReference type="ARBA" id="ARBA00023163"/>
    </source>
</evidence>
<dbReference type="InterPro" id="IPR001647">
    <property type="entry name" value="HTH_TetR"/>
</dbReference>
<dbReference type="Gene3D" id="1.10.357.10">
    <property type="entry name" value="Tetracycline Repressor, domain 2"/>
    <property type="match status" value="1"/>
</dbReference>